<organism evidence="2 3">
    <name type="scientific">Nepenthes gracilis</name>
    <name type="common">Slender pitcher plant</name>
    <dbReference type="NCBI Taxonomy" id="150966"/>
    <lineage>
        <taxon>Eukaryota</taxon>
        <taxon>Viridiplantae</taxon>
        <taxon>Streptophyta</taxon>
        <taxon>Embryophyta</taxon>
        <taxon>Tracheophyta</taxon>
        <taxon>Spermatophyta</taxon>
        <taxon>Magnoliopsida</taxon>
        <taxon>eudicotyledons</taxon>
        <taxon>Gunneridae</taxon>
        <taxon>Pentapetalae</taxon>
        <taxon>Caryophyllales</taxon>
        <taxon>Nepenthaceae</taxon>
        <taxon>Nepenthes</taxon>
    </lineage>
</organism>
<dbReference type="EMBL" id="BSYO01000040">
    <property type="protein sequence ID" value="GMH31744.1"/>
    <property type="molecule type" value="Genomic_DNA"/>
</dbReference>
<feature type="compositionally biased region" description="Basic and acidic residues" evidence="1">
    <location>
        <begin position="1"/>
        <end position="15"/>
    </location>
</feature>
<dbReference type="Proteomes" id="UP001279734">
    <property type="component" value="Unassembled WGS sequence"/>
</dbReference>
<feature type="region of interest" description="Disordered" evidence="1">
    <location>
        <begin position="1"/>
        <end position="28"/>
    </location>
</feature>
<proteinExistence type="predicted"/>
<comment type="caution">
    <text evidence="2">The sequence shown here is derived from an EMBL/GenBank/DDBJ whole genome shotgun (WGS) entry which is preliminary data.</text>
</comment>
<dbReference type="AlphaFoldDB" id="A0AAD3TMB9"/>
<name>A0AAD3TMB9_NEPGR</name>
<evidence type="ECO:0000256" key="1">
    <source>
        <dbReference type="SAM" id="MobiDB-lite"/>
    </source>
</evidence>
<protein>
    <submittedName>
        <fullName evidence="2">Uncharacterized protein</fullName>
    </submittedName>
</protein>
<accession>A0AAD3TMB9</accession>
<keyword evidence="3" id="KW-1185">Reference proteome</keyword>
<feature type="compositionally biased region" description="Basic residues" evidence="1">
    <location>
        <begin position="121"/>
        <end position="132"/>
    </location>
</feature>
<evidence type="ECO:0000313" key="2">
    <source>
        <dbReference type="EMBL" id="GMH31744.1"/>
    </source>
</evidence>
<feature type="region of interest" description="Disordered" evidence="1">
    <location>
        <begin position="109"/>
        <end position="136"/>
    </location>
</feature>
<gene>
    <name evidence="2" type="ORF">Nepgr_033588</name>
</gene>
<reference evidence="2" key="1">
    <citation type="submission" date="2023-05" db="EMBL/GenBank/DDBJ databases">
        <title>Nepenthes gracilis genome sequencing.</title>
        <authorList>
            <person name="Fukushima K."/>
        </authorList>
    </citation>
    <scope>NUCLEOTIDE SEQUENCE</scope>
    <source>
        <strain evidence="2">SING2019-196</strain>
    </source>
</reference>
<sequence>MPDLRKRSQEGHTGIDRSTPSYHSEDCASGKELGKNALTQKELSKFHLKNITARKNVLRKNALQQKRARKRQAGTLFFLEEDRKTRERDKALEAEIAAIQEAHKSSGIRIGDHKLNPKSISGRKREAHKCRSRAGTVKTADRGHDLLLTKGTRKRVKDGYKAHDSLALMLQSVPSVSFGPLMEGSYVDISGDAITSITEVDVPSDLPVADAGIDRIPSEVPSEWLA</sequence>
<evidence type="ECO:0000313" key="3">
    <source>
        <dbReference type="Proteomes" id="UP001279734"/>
    </source>
</evidence>